<sequence length="135" mass="15287">MAIFYHLRLMSLAVLMLVSQLDSASAAVRVYNIQANNLAADNMFGSRPDPYVKIWCGSSYGGMTDFQQSTRNPVWVAEFNFPNCRVNDNLKLEVWDKDRSSDDLLGTCTTYVQRGDKTVPCSLKKGTLYYSYTMN</sequence>
<dbReference type="CDD" id="cd00030">
    <property type="entry name" value="C2"/>
    <property type="match status" value="1"/>
</dbReference>
<dbReference type="Pfam" id="PF00168">
    <property type="entry name" value="C2"/>
    <property type="match status" value="1"/>
</dbReference>
<accession>A0ABR3NHJ5</accession>
<feature type="chain" id="PRO_5046577407" description="C2 domain-containing protein" evidence="1">
    <location>
        <begin position="27"/>
        <end position="135"/>
    </location>
</feature>
<reference evidence="3 4" key="1">
    <citation type="submission" date="2023-09" db="EMBL/GenBank/DDBJ databases">
        <authorList>
            <person name="Wang M."/>
        </authorList>
    </citation>
    <scope>NUCLEOTIDE SEQUENCE [LARGE SCALE GENOMIC DNA]</scope>
    <source>
        <strain evidence="3">GT-2023</strain>
        <tissue evidence="3">Liver</tissue>
    </source>
</reference>
<dbReference type="InterPro" id="IPR000008">
    <property type="entry name" value="C2_dom"/>
</dbReference>
<dbReference type="InterPro" id="IPR052784">
    <property type="entry name" value="Perforin-1_pore-forming"/>
</dbReference>
<evidence type="ECO:0000259" key="2">
    <source>
        <dbReference type="PROSITE" id="PS50004"/>
    </source>
</evidence>
<dbReference type="Gene3D" id="2.60.40.150">
    <property type="entry name" value="C2 domain"/>
    <property type="match status" value="1"/>
</dbReference>
<organism evidence="3 4">
    <name type="scientific">Cirrhinus molitorella</name>
    <name type="common">mud carp</name>
    <dbReference type="NCBI Taxonomy" id="172907"/>
    <lineage>
        <taxon>Eukaryota</taxon>
        <taxon>Metazoa</taxon>
        <taxon>Chordata</taxon>
        <taxon>Craniata</taxon>
        <taxon>Vertebrata</taxon>
        <taxon>Euteleostomi</taxon>
        <taxon>Actinopterygii</taxon>
        <taxon>Neopterygii</taxon>
        <taxon>Teleostei</taxon>
        <taxon>Ostariophysi</taxon>
        <taxon>Cypriniformes</taxon>
        <taxon>Cyprinidae</taxon>
        <taxon>Labeoninae</taxon>
        <taxon>Labeonini</taxon>
        <taxon>Cirrhinus</taxon>
    </lineage>
</organism>
<evidence type="ECO:0000313" key="3">
    <source>
        <dbReference type="EMBL" id="KAL1276271.1"/>
    </source>
</evidence>
<gene>
    <name evidence="3" type="ORF">QQF64_035894</name>
</gene>
<keyword evidence="4" id="KW-1185">Reference proteome</keyword>
<feature type="signal peptide" evidence="1">
    <location>
        <begin position="1"/>
        <end position="26"/>
    </location>
</feature>
<name>A0ABR3NHJ5_9TELE</name>
<evidence type="ECO:0000256" key="1">
    <source>
        <dbReference type="SAM" id="SignalP"/>
    </source>
</evidence>
<dbReference type="SMART" id="SM00239">
    <property type="entry name" value="C2"/>
    <property type="match status" value="1"/>
</dbReference>
<dbReference type="PANTHER" id="PTHR46096">
    <property type="entry name" value="PERFORIN-1"/>
    <property type="match status" value="1"/>
</dbReference>
<dbReference type="PROSITE" id="PS50004">
    <property type="entry name" value="C2"/>
    <property type="match status" value="1"/>
</dbReference>
<keyword evidence="1" id="KW-0732">Signal</keyword>
<dbReference type="EMBL" id="JAYMGO010000004">
    <property type="protein sequence ID" value="KAL1276271.1"/>
    <property type="molecule type" value="Genomic_DNA"/>
</dbReference>
<protein>
    <recommendedName>
        <fullName evidence="2">C2 domain-containing protein</fullName>
    </recommendedName>
</protein>
<feature type="domain" description="C2" evidence="2">
    <location>
        <begin position="8"/>
        <end position="130"/>
    </location>
</feature>
<dbReference type="PANTHER" id="PTHR46096:SF1">
    <property type="entry name" value="PERFORIN 1.5"/>
    <property type="match status" value="1"/>
</dbReference>
<dbReference type="InterPro" id="IPR035892">
    <property type="entry name" value="C2_domain_sf"/>
</dbReference>
<proteinExistence type="predicted"/>
<evidence type="ECO:0000313" key="4">
    <source>
        <dbReference type="Proteomes" id="UP001558613"/>
    </source>
</evidence>
<comment type="caution">
    <text evidence="3">The sequence shown here is derived from an EMBL/GenBank/DDBJ whole genome shotgun (WGS) entry which is preliminary data.</text>
</comment>
<dbReference type="Proteomes" id="UP001558613">
    <property type="component" value="Unassembled WGS sequence"/>
</dbReference>
<dbReference type="SUPFAM" id="SSF49562">
    <property type="entry name" value="C2 domain (Calcium/lipid-binding domain, CaLB)"/>
    <property type="match status" value="1"/>
</dbReference>